<dbReference type="EMBL" id="JBHRWK010000038">
    <property type="protein sequence ID" value="MFC3452707.1"/>
    <property type="molecule type" value="Genomic_DNA"/>
</dbReference>
<dbReference type="Proteomes" id="UP001595645">
    <property type="component" value="Unassembled WGS sequence"/>
</dbReference>
<organism evidence="1 2">
    <name type="scientific">Amycolatopsis speibonae</name>
    <dbReference type="NCBI Taxonomy" id="1450224"/>
    <lineage>
        <taxon>Bacteria</taxon>
        <taxon>Bacillati</taxon>
        <taxon>Actinomycetota</taxon>
        <taxon>Actinomycetes</taxon>
        <taxon>Pseudonocardiales</taxon>
        <taxon>Pseudonocardiaceae</taxon>
        <taxon>Amycolatopsis</taxon>
    </lineage>
</organism>
<protein>
    <recommendedName>
        <fullName evidence="3">DUF222 domain-containing protein</fullName>
    </recommendedName>
</protein>
<accession>A0ABV7P4L4</accession>
<evidence type="ECO:0000313" key="1">
    <source>
        <dbReference type="EMBL" id="MFC3452707.1"/>
    </source>
</evidence>
<comment type="caution">
    <text evidence="1">The sequence shown here is derived from an EMBL/GenBank/DDBJ whole genome shotgun (WGS) entry which is preliminary data.</text>
</comment>
<evidence type="ECO:0008006" key="3">
    <source>
        <dbReference type="Google" id="ProtNLM"/>
    </source>
</evidence>
<sequence>MIENLLLDPDAIHEVLKPFGTSTPARTPDDVRTLLSQIADERIEDEVRLRIKQQLPIGRLEIEPHELLDSTDLDALVSRKSATWAARLRELGVGNADSITDRARNDVEAIVAAGKQQERFHGKRILQKLHQRLNVNGVGLSQTAFATQIAAPAACGERLRRLTDAPISAITLYIPSTLTSTVTAASADSGTSALAKQCHYHRAAWERGEPDPTGRAELRRDIFALARTLEPGTRANLTALAAEIGTA</sequence>
<proteinExistence type="predicted"/>
<name>A0ABV7P4L4_9PSEU</name>
<keyword evidence="2" id="KW-1185">Reference proteome</keyword>
<dbReference type="RefSeq" id="WP_378241475.1">
    <property type="nucleotide sequence ID" value="NZ_JBHRWK010000038.1"/>
</dbReference>
<evidence type="ECO:0000313" key="2">
    <source>
        <dbReference type="Proteomes" id="UP001595645"/>
    </source>
</evidence>
<reference evidence="2" key="1">
    <citation type="journal article" date="2019" name="Int. J. Syst. Evol. Microbiol.">
        <title>The Global Catalogue of Microorganisms (GCM) 10K type strain sequencing project: providing services to taxonomists for standard genome sequencing and annotation.</title>
        <authorList>
            <consortium name="The Broad Institute Genomics Platform"/>
            <consortium name="The Broad Institute Genome Sequencing Center for Infectious Disease"/>
            <person name="Wu L."/>
            <person name="Ma J."/>
        </authorList>
    </citation>
    <scope>NUCLEOTIDE SEQUENCE [LARGE SCALE GENOMIC DNA]</scope>
    <source>
        <strain evidence="2">CGMCC 4.7676</strain>
    </source>
</reference>
<gene>
    <name evidence="1" type="ORF">ACFOSH_25000</name>
</gene>